<reference evidence="2" key="1">
    <citation type="journal article" date="2019" name="Int. J. Syst. Evol. Microbiol.">
        <title>The Global Catalogue of Microorganisms (GCM) 10K type strain sequencing project: providing services to taxonomists for standard genome sequencing and annotation.</title>
        <authorList>
            <consortium name="The Broad Institute Genomics Platform"/>
            <consortium name="The Broad Institute Genome Sequencing Center for Infectious Disease"/>
            <person name="Wu L."/>
            <person name="Ma J."/>
        </authorList>
    </citation>
    <scope>NUCLEOTIDE SEQUENCE [LARGE SCALE GENOMIC DNA]</scope>
    <source>
        <strain evidence="2">NBRC 108730</strain>
    </source>
</reference>
<dbReference type="Proteomes" id="UP001157017">
    <property type="component" value="Unassembled WGS sequence"/>
</dbReference>
<organism evidence="1 2">
    <name type="scientific">Angustibacter aerolatus</name>
    <dbReference type="NCBI Taxonomy" id="1162965"/>
    <lineage>
        <taxon>Bacteria</taxon>
        <taxon>Bacillati</taxon>
        <taxon>Actinomycetota</taxon>
        <taxon>Actinomycetes</taxon>
        <taxon>Kineosporiales</taxon>
        <taxon>Kineosporiaceae</taxon>
    </lineage>
</organism>
<accession>A0ABQ6JQC1</accession>
<gene>
    <name evidence="1" type="ORF">GCM10025868_47150</name>
</gene>
<evidence type="ECO:0000313" key="1">
    <source>
        <dbReference type="EMBL" id="GMA89465.1"/>
    </source>
</evidence>
<keyword evidence="2" id="KW-1185">Reference proteome</keyword>
<proteinExistence type="predicted"/>
<name>A0ABQ6JQC1_9ACTN</name>
<protein>
    <submittedName>
        <fullName evidence="1">Uncharacterized protein</fullName>
    </submittedName>
</protein>
<dbReference type="EMBL" id="BSUZ01000003">
    <property type="protein sequence ID" value="GMA89465.1"/>
    <property type="molecule type" value="Genomic_DNA"/>
</dbReference>
<comment type="caution">
    <text evidence="1">The sequence shown here is derived from an EMBL/GenBank/DDBJ whole genome shotgun (WGS) entry which is preliminary data.</text>
</comment>
<sequence>MELDRVEGLPVAKWYTHGVFRSRLCLVVCAATMGATLLNPVTASALPVTEASTPAGPITTVTEVPDRESLLGCGRAGLTR</sequence>
<evidence type="ECO:0000313" key="2">
    <source>
        <dbReference type="Proteomes" id="UP001157017"/>
    </source>
</evidence>